<reference evidence="4 5" key="1">
    <citation type="submission" date="2018-03" db="EMBL/GenBank/DDBJ databases">
        <title>Adhaeribacter sp. HMF7605 Genome sequencing and assembly.</title>
        <authorList>
            <person name="Kang H."/>
            <person name="Kang J."/>
            <person name="Cha I."/>
            <person name="Kim H."/>
            <person name="Joh K."/>
        </authorList>
    </citation>
    <scope>NUCLEOTIDE SEQUENCE [LARGE SCALE GENOMIC DNA]</scope>
    <source>
        <strain evidence="4 5">HMF7605</strain>
    </source>
</reference>
<evidence type="ECO:0000256" key="2">
    <source>
        <dbReference type="SAM" id="Phobius"/>
    </source>
</evidence>
<evidence type="ECO:0000313" key="4">
    <source>
        <dbReference type="EMBL" id="PSR52407.1"/>
    </source>
</evidence>
<dbReference type="AlphaFoldDB" id="A0A2T2YA72"/>
<evidence type="ECO:0000313" key="5">
    <source>
        <dbReference type="Proteomes" id="UP000240357"/>
    </source>
</evidence>
<feature type="transmembrane region" description="Helical" evidence="2">
    <location>
        <begin position="264"/>
        <end position="289"/>
    </location>
</feature>
<proteinExistence type="predicted"/>
<keyword evidence="2" id="KW-1133">Transmembrane helix</keyword>
<keyword evidence="5" id="KW-1185">Reference proteome</keyword>
<evidence type="ECO:0000256" key="1">
    <source>
        <dbReference type="SAM" id="Coils"/>
    </source>
</evidence>
<evidence type="ECO:0000259" key="3">
    <source>
        <dbReference type="Pfam" id="PF14257"/>
    </source>
</evidence>
<gene>
    <name evidence="4" type="ORF">AHMF7605_02135</name>
</gene>
<accession>A0A2T2YA72</accession>
<comment type="caution">
    <text evidence="4">The sequence shown here is derived from an EMBL/GenBank/DDBJ whole genome shotgun (WGS) entry which is preliminary data.</text>
</comment>
<name>A0A2T2YA72_9BACT</name>
<sequence>MKMRLCFRRILIFSLIILHLSCHRNEKKVSTSELREPPVSDSEAKTDAVVATEAMIENQEVSSRPFKAEEQAISSSKRSAVDQKIIRTANLRFQVADFKKSTLAINQQITQHDAQLLSANESRTDGTLENSLVIKVLPEKFESLLNSISGQSIYLDSKNITAEDVTTEYIDIAARLKTKKAVEARYLDLLKQAKTVKDIITVEEQLRQLQEEIESTEARLTYLNRQTSYNTINLTFYQKLATTSLPDTSFAVRVRNALQGGWDIMIALFIGLLHLWPLLLILPILIIYLRKFIRKYPPIR</sequence>
<feature type="domain" description="DUF4349" evidence="3">
    <location>
        <begin position="83"/>
        <end position="286"/>
    </location>
</feature>
<keyword evidence="2" id="KW-0812">Transmembrane</keyword>
<keyword evidence="1" id="KW-0175">Coiled coil</keyword>
<dbReference type="InterPro" id="IPR025645">
    <property type="entry name" value="DUF4349"/>
</dbReference>
<organism evidence="4 5">
    <name type="scientific">Adhaeribacter arboris</name>
    <dbReference type="NCBI Taxonomy" id="2072846"/>
    <lineage>
        <taxon>Bacteria</taxon>
        <taxon>Pseudomonadati</taxon>
        <taxon>Bacteroidota</taxon>
        <taxon>Cytophagia</taxon>
        <taxon>Cytophagales</taxon>
        <taxon>Hymenobacteraceae</taxon>
        <taxon>Adhaeribacter</taxon>
    </lineage>
</organism>
<keyword evidence="2" id="KW-0472">Membrane</keyword>
<protein>
    <recommendedName>
        <fullName evidence="3">DUF4349 domain-containing protein</fullName>
    </recommendedName>
</protein>
<dbReference type="EMBL" id="PYFT01000001">
    <property type="protein sequence ID" value="PSR52407.1"/>
    <property type="molecule type" value="Genomic_DNA"/>
</dbReference>
<feature type="coiled-coil region" evidence="1">
    <location>
        <begin position="192"/>
        <end position="226"/>
    </location>
</feature>
<dbReference type="Proteomes" id="UP000240357">
    <property type="component" value="Unassembled WGS sequence"/>
</dbReference>
<dbReference type="Pfam" id="PF14257">
    <property type="entry name" value="DUF4349"/>
    <property type="match status" value="1"/>
</dbReference>